<evidence type="ECO:0000256" key="2">
    <source>
        <dbReference type="ARBA" id="ARBA00022692"/>
    </source>
</evidence>
<feature type="transmembrane region" description="Helical" evidence="5">
    <location>
        <begin position="317"/>
        <end position="339"/>
    </location>
</feature>
<protein>
    <submittedName>
        <fullName evidence="7">O-antigen ligase family protein</fullName>
    </submittedName>
</protein>
<accession>A0ABV5EXX4</accession>
<dbReference type="RefSeq" id="WP_382380900.1">
    <property type="nucleotide sequence ID" value="NZ_JBHMEZ010000001.1"/>
</dbReference>
<comment type="caution">
    <text evidence="7">The sequence shown here is derived from an EMBL/GenBank/DDBJ whole genome shotgun (WGS) entry which is preliminary data.</text>
</comment>
<feature type="transmembrane region" description="Helical" evidence="5">
    <location>
        <begin position="35"/>
        <end position="52"/>
    </location>
</feature>
<feature type="transmembrane region" description="Helical" evidence="5">
    <location>
        <begin position="205"/>
        <end position="223"/>
    </location>
</feature>
<evidence type="ECO:0000256" key="1">
    <source>
        <dbReference type="ARBA" id="ARBA00004141"/>
    </source>
</evidence>
<dbReference type="PANTHER" id="PTHR37422:SF17">
    <property type="entry name" value="O-ANTIGEN LIGASE"/>
    <property type="match status" value="1"/>
</dbReference>
<keyword evidence="2 5" id="KW-0812">Transmembrane</keyword>
<gene>
    <name evidence="7" type="ORF">ACFFVB_02700</name>
</gene>
<dbReference type="PANTHER" id="PTHR37422">
    <property type="entry name" value="TEICHURONIC ACID BIOSYNTHESIS PROTEIN TUAE"/>
    <property type="match status" value="1"/>
</dbReference>
<feature type="transmembrane region" description="Helical" evidence="5">
    <location>
        <begin position="162"/>
        <end position="193"/>
    </location>
</feature>
<evidence type="ECO:0000256" key="3">
    <source>
        <dbReference type="ARBA" id="ARBA00022989"/>
    </source>
</evidence>
<feature type="transmembrane region" description="Helical" evidence="5">
    <location>
        <begin position="89"/>
        <end position="111"/>
    </location>
</feature>
<proteinExistence type="predicted"/>
<dbReference type="GO" id="GO:0016874">
    <property type="term" value="F:ligase activity"/>
    <property type="evidence" value="ECO:0007669"/>
    <property type="project" value="UniProtKB-KW"/>
</dbReference>
<name>A0ABV5EXX4_9FLAO</name>
<organism evidence="7 8">
    <name type="scientific">Formosa undariae</name>
    <dbReference type="NCBI Taxonomy" id="1325436"/>
    <lineage>
        <taxon>Bacteria</taxon>
        <taxon>Pseudomonadati</taxon>
        <taxon>Bacteroidota</taxon>
        <taxon>Flavobacteriia</taxon>
        <taxon>Flavobacteriales</taxon>
        <taxon>Flavobacteriaceae</taxon>
        <taxon>Formosa</taxon>
    </lineage>
</organism>
<evidence type="ECO:0000259" key="6">
    <source>
        <dbReference type="Pfam" id="PF04932"/>
    </source>
</evidence>
<reference evidence="7 8" key="1">
    <citation type="submission" date="2024-09" db="EMBL/GenBank/DDBJ databases">
        <authorList>
            <person name="Sun Q."/>
            <person name="Mori K."/>
        </authorList>
    </citation>
    <scope>NUCLEOTIDE SEQUENCE [LARGE SCALE GENOMIC DNA]</scope>
    <source>
        <strain evidence="7 8">CECT 8286</strain>
    </source>
</reference>
<evidence type="ECO:0000256" key="5">
    <source>
        <dbReference type="SAM" id="Phobius"/>
    </source>
</evidence>
<dbReference type="Pfam" id="PF04932">
    <property type="entry name" value="Wzy_C"/>
    <property type="match status" value="1"/>
</dbReference>
<comment type="subcellular location">
    <subcellularLocation>
        <location evidence="1">Membrane</location>
        <topology evidence="1">Multi-pass membrane protein</topology>
    </subcellularLocation>
</comment>
<dbReference type="EMBL" id="JBHMEZ010000001">
    <property type="protein sequence ID" value="MFB9051980.1"/>
    <property type="molecule type" value="Genomic_DNA"/>
</dbReference>
<keyword evidence="8" id="KW-1185">Reference proteome</keyword>
<sequence>MIFTNILTILMVLFVGINSNKANWKRILQERNVRLFFAFYLMIFIGFLYDIPVKGVTNDLEKKLSFLIIPCAIFLIKQYGISVRKIFKIFFYFGFIIASYCFLLSLYEFIITNNLSELINHKFSMHVNMHATYLSMYLLFSIGYSIFYFNSIKGYKRKLITVVTTVIILVYILLLSARIVWILAFLAIIFLFIYSIYNYPHLRRVAISLFGGFILVTIIILQAPPIKKRFLETINYNNNYNIEKVWGGRGVRILIWNSCKELIIDKPYIGYGSSKEVQFKLSEVYRKKDYGPLLYMMANYNKVFNPHNQYLEELLKYGVLLGLYYPFLLIFSLFTFFASKNFYGVYLIFILLGVSATETILELNKGIVFFSFFLPLIWDLKVRRGSQKN</sequence>
<keyword evidence="3 5" id="KW-1133">Transmembrane helix</keyword>
<feature type="domain" description="O-antigen ligase-related" evidence="6">
    <location>
        <begin position="164"/>
        <end position="323"/>
    </location>
</feature>
<feature type="transmembrane region" description="Helical" evidence="5">
    <location>
        <begin position="64"/>
        <end position="82"/>
    </location>
</feature>
<feature type="transmembrane region" description="Helical" evidence="5">
    <location>
        <begin position="131"/>
        <end position="150"/>
    </location>
</feature>
<evidence type="ECO:0000256" key="4">
    <source>
        <dbReference type="ARBA" id="ARBA00023136"/>
    </source>
</evidence>
<evidence type="ECO:0000313" key="7">
    <source>
        <dbReference type="EMBL" id="MFB9051980.1"/>
    </source>
</evidence>
<keyword evidence="7" id="KW-0436">Ligase</keyword>
<keyword evidence="4 5" id="KW-0472">Membrane</keyword>
<evidence type="ECO:0000313" key="8">
    <source>
        <dbReference type="Proteomes" id="UP001589605"/>
    </source>
</evidence>
<feature type="transmembrane region" description="Helical" evidence="5">
    <location>
        <begin position="345"/>
        <end position="378"/>
    </location>
</feature>
<dbReference type="InterPro" id="IPR051533">
    <property type="entry name" value="WaaL-like"/>
</dbReference>
<dbReference type="InterPro" id="IPR007016">
    <property type="entry name" value="O-antigen_ligase-rel_domated"/>
</dbReference>
<dbReference type="Proteomes" id="UP001589605">
    <property type="component" value="Unassembled WGS sequence"/>
</dbReference>